<evidence type="ECO:0000313" key="1">
    <source>
        <dbReference type="EMBL" id="QJA49540.1"/>
    </source>
</evidence>
<protein>
    <submittedName>
        <fullName evidence="1">Uncharacterized protein</fullName>
    </submittedName>
</protein>
<evidence type="ECO:0000313" key="2">
    <source>
        <dbReference type="EMBL" id="QJH97232.1"/>
    </source>
</evidence>
<dbReference type="EMBL" id="MT144141">
    <property type="protein sequence ID" value="QJA49540.1"/>
    <property type="molecule type" value="Genomic_DNA"/>
</dbReference>
<gene>
    <name evidence="1" type="ORF">TM448A01396_0020</name>
    <name evidence="2" type="ORF">TM448B00951_0021</name>
</gene>
<dbReference type="AlphaFoldDB" id="A0A6H1ZQR2"/>
<dbReference type="EMBL" id="MT144678">
    <property type="protein sequence ID" value="QJH97232.1"/>
    <property type="molecule type" value="Genomic_DNA"/>
</dbReference>
<sequence length="74" mass="8722">MRFIKNELGKWEVLIKKEWYHLCACIKCGEVHAGDVLIKVDKKIKCCEKPNNWACGEYSKVDCKIDEFVKKWSD</sequence>
<accession>A0A6H1ZQR2</accession>
<name>A0A6H1ZQR2_9ZZZZ</name>
<organism evidence="1">
    <name type="scientific">viral metagenome</name>
    <dbReference type="NCBI Taxonomy" id="1070528"/>
    <lineage>
        <taxon>unclassified sequences</taxon>
        <taxon>metagenomes</taxon>
        <taxon>organismal metagenomes</taxon>
    </lineage>
</organism>
<proteinExistence type="predicted"/>
<reference evidence="1" key="1">
    <citation type="submission" date="2020-03" db="EMBL/GenBank/DDBJ databases">
        <title>The deep terrestrial virosphere.</title>
        <authorList>
            <person name="Holmfeldt K."/>
            <person name="Nilsson E."/>
            <person name="Simone D."/>
            <person name="Lopez-Fernandez M."/>
            <person name="Wu X."/>
            <person name="de Brujin I."/>
            <person name="Lundin D."/>
            <person name="Andersson A."/>
            <person name="Bertilsson S."/>
            <person name="Dopson M."/>
        </authorList>
    </citation>
    <scope>NUCLEOTIDE SEQUENCE</scope>
    <source>
        <strain evidence="1">TM448A01396</strain>
        <strain evidence="2">TM448B00951</strain>
    </source>
</reference>